<protein>
    <recommendedName>
        <fullName evidence="3">UDP-N-acetylglucosamine 2-epimerase</fullName>
    </recommendedName>
</protein>
<dbReference type="STRING" id="45076.Lwor_2440"/>
<dbReference type="PATRIC" id="fig|45076.6.peg.2684"/>
<evidence type="ECO:0008006" key="3">
    <source>
        <dbReference type="Google" id="ProtNLM"/>
    </source>
</evidence>
<dbReference type="SUPFAM" id="SSF53756">
    <property type="entry name" value="UDP-Glycosyltransferase/glycogen phosphorylase"/>
    <property type="match status" value="1"/>
</dbReference>
<dbReference type="EMBL" id="LNZC01000031">
    <property type="protein sequence ID" value="KTD75874.1"/>
    <property type="molecule type" value="Genomic_DNA"/>
</dbReference>
<accession>A0A0W1A3A8</accession>
<comment type="caution">
    <text evidence="1">The sequence shown here is derived from an EMBL/GenBank/DDBJ whole genome shotgun (WGS) entry which is preliminary data.</text>
</comment>
<evidence type="ECO:0000313" key="2">
    <source>
        <dbReference type="Proteomes" id="UP000054662"/>
    </source>
</evidence>
<dbReference type="AlphaFoldDB" id="A0A0W1A3A8"/>
<dbReference type="Proteomes" id="UP000054662">
    <property type="component" value="Unassembled WGS sequence"/>
</dbReference>
<sequence>MSRKKILVSCRDVGAAINIIEIVKLAQNDAHFDLFLYIQSPASTYFKANNLSFESVPHIIATEPESEAGQILLDYAQKILNQIKPDILLCGLSTPGDAGIDEALIAVAKNKVPSVVMQDFWGEVNDFFGVCADYYFCLDHEAKRLTEERNNCEGLVIGSPRHSWYKSLNLNMLRNELREEAGLLHNQLVIGLFGQSLHHISGYKDTLVELLNLIYQVQPEAQIVYRQHPRESEEHALMTIELLERSSVSFKLVNHRKVEHSLIMCDAVCSILSNCLYDASYLNFFSATPFITPIAFCYKEDILKHLNNYNMIKASPYKKMNIATIFDAEKPERERLRYLFSDQGKQEHWIASKKLENPDYAAANALNYLSELTCKIN</sequence>
<keyword evidence="2" id="KW-1185">Reference proteome</keyword>
<dbReference type="RefSeq" id="WP_058494196.1">
    <property type="nucleotide sequence ID" value="NZ_CBCRUR010000025.1"/>
</dbReference>
<dbReference type="OrthoDB" id="5634725at2"/>
<proteinExistence type="predicted"/>
<name>A0A0W1A3A8_9GAMM</name>
<evidence type="ECO:0000313" key="1">
    <source>
        <dbReference type="EMBL" id="KTD75874.1"/>
    </source>
</evidence>
<gene>
    <name evidence="1" type="ORF">Lwor_2440</name>
</gene>
<reference evidence="1 2" key="1">
    <citation type="submission" date="2015-11" db="EMBL/GenBank/DDBJ databases">
        <title>Genomic analysis of 38 Legionella species identifies large and diverse effector repertoires.</title>
        <authorList>
            <person name="Burstein D."/>
            <person name="Amaro F."/>
            <person name="Zusman T."/>
            <person name="Lifshitz Z."/>
            <person name="Cohen O."/>
            <person name="Gilbert J.A."/>
            <person name="Pupko T."/>
            <person name="Shuman H.A."/>
            <person name="Segal G."/>
        </authorList>
    </citation>
    <scope>NUCLEOTIDE SEQUENCE [LARGE SCALE GENOMIC DNA]</scope>
    <source>
        <strain evidence="1 2">ATCC 49508</strain>
    </source>
</reference>
<organism evidence="1 2">
    <name type="scientific">Legionella worsleiensis</name>
    <dbReference type="NCBI Taxonomy" id="45076"/>
    <lineage>
        <taxon>Bacteria</taxon>
        <taxon>Pseudomonadati</taxon>
        <taxon>Pseudomonadota</taxon>
        <taxon>Gammaproteobacteria</taxon>
        <taxon>Legionellales</taxon>
        <taxon>Legionellaceae</taxon>
        <taxon>Legionella</taxon>
    </lineage>
</organism>